<sequence length="556" mass="61668">MSKLRYLAGLMATLLIFAAPLWAQEEEEACDTARWYCVEALNSGLPAVTPEIDRETPRATMESLVRAVRRDDWVGAAHLLDLSDIQQDRQQDVGTSLIRQLETVISRKTVINWDNLLDRPDALDATSTSDKAMAGTPRKSLLLWTLDMDDYPASIRLNRIKPEGGDPVWVFSRHTVQNIPRLYTRYGPGRLETMLPDVLTENTVVDLALWELIGLPVLIALAIYVARLVWLLTGWIAERVPSQLARQIFRSVRGPACVGVSTLFVMVVEAKIFSFSAELTTVLVPTAWLGLIGAGLWFVVNCVEVILDHLTQVEETDLTLKEEVHKRTTATRISAARRVFVVAVVLVGGGIFLSQTNVFQNLGLTLLGTAGAVTLVLGFAARSILSNIMSSLQIALNGSAKIGDRIVFNDALCHVERIHFTYVQLRDWDGTRLVVPVTEFVSTPFKNWTMQEPEMLRIVKIKLSHTADVDALRDAFDKVIDALDENYVGNRDDVCVRVAGQDVLGKDVWFLVPCADPNTSWEAACDAREGIMAEIHKLAEKEGVDYFPQATAAEAS</sequence>
<evidence type="ECO:0000256" key="6">
    <source>
        <dbReference type="SAM" id="SignalP"/>
    </source>
</evidence>
<dbReference type="Proteomes" id="UP000183076">
    <property type="component" value="Unassembled WGS sequence"/>
</dbReference>
<dbReference type="PANTHER" id="PTHR30566:SF25">
    <property type="entry name" value="INNER MEMBRANE PROTEIN"/>
    <property type="match status" value="1"/>
</dbReference>
<evidence type="ECO:0000313" key="8">
    <source>
        <dbReference type="EMBL" id="SDW74065.1"/>
    </source>
</evidence>
<feature type="transmembrane region" description="Helical" evidence="5">
    <location>
        <begin position="359"/>
        <end position="381"/>
    </location>
</feature>
<dbReference type="PANTHER" id="PTHR30566">
    <property type="entry name" value="YNAI-RELATED MECHANOSENSITIVE ION CHANNEL"/>
    <property type="match status" value="1"/>
</dbReference>
<evidence type="ECO:0000259" key="7">
    <source>
        <dbReference type="Pfam" id="PF00924"/>
    </source>
</evidence>
<gene>
    <name evidence="8" type="ORF">SAMN04488041_103115</name>
</gene>
<dbReference type="InterPro" id="IPR006685">
    <property type="entry name" value="MscS_channel_2nd"/>
</dbReference>
<evidence type="ECO:0000313" key="9">
    <source>
        <dbReference type="Proteomes" id="UP000183076"/>
    </source>
</evidence>
<protein>
    <submittedName>
        <fullName evidence="8">Small-conductance mechanosensitive channel</fullName>
    </submittedName>
</protein>
<dbReference type="GeneID" id="94021233"/>
<keyword evidence="2 5" id="KW-0812">Transmembrane</keyword>
<feature type="transmembrane region" description="Helical" evidence="5">
    <location>
        <begin position="207"/>
        <end position="233"/>
    </location>
</feature>
<keyword evidence="3 5" id="KW-1133">Transmembrane helix</keyword>
<evidence type="ECO:0000256" key="2">
    <source>
        <dbReference type="ARBA" id="ARBA00022692"/>
    </source>
</evidence>
<keyword evidence="4 5" id="KW-0472">Membrane</keyword>
<name>A0A1H2W0E6_9RHOB</name>
<evidence type="ECO:0000256" key="5">
    <source>
        <dbReference type="SAM" id="Phobius"/>
    </source>
</evidence>
<evidence type="ECO:0000256" key="3">
    <source>
        <dbReference type="ARBA" id="ARBA00022989"/>
    </source>
</evidence>
<comment type="subcellular location">
    <subcellularLocation>
        <location evidence="1">Membrane</location>
    </subcellularLocation>
</comment>
<dbReference type="EMBL" id="FNNB01000003">
    <property type="protein sequence ID" value="SDW74065.1"/>
    <property type="molecule type" value="Genomic_DNA"/>
</dbReference>
<evidence type="ECO:0000256" key="1">
    <source>
        <dbReference type="ARBA" id="ARBA00004370"/>
    </source>
</evidence>
<feature type="transmembrane region" description="Helical" evidence="5">
    <location>
        <begin position="254"/>
        <end position="275"/>
    </location>
</feature>
<feature type="transmembrane region" description="Helical" evidence="5">
    <location>
        <begin position="287"/>
        <end position="307"/>
    </location>
</feature>
<dbReference type="SUPFAM" id="SSF50182">
    <property type="entry name" value="Sm-like ribonucleoproteins"/>
    <property type="match status" value="1"/>
</dbReference>
<dbReference type="Gene3D" id="1.10.287.1260">
    <property type="match status" value="1"/>
</dbReference>
<keyword evidence="6" id="KW-0732">Signal</keyword>
<dbReference type="STRING" id="60137.SAMN04488041_103115"/>
<feature type="transmembrane region" description="Helical" evidence="5">
    <location>
        <begin position="335"/>
        <end position="353"/>
    </location>
</feature>
<reference evidence="9" key="1">
    <citation type="submission" date="2016-10" db="EMBL/GenBank/DDBJ databases">
        <authorList>
            <person name="Varghese N."/>
            <person name="Submissions S."/>
        </authorList>
    </citation>
    <scope>NUCLEOTIDE SEQUENCE [LARGE SCALE GENOMIC DNA]</scope>
    <source>
        <strain evidence="9">DSM 10014</strain>
    </source>
</reference>
<accession>A0A1H2W0E6</accession>
<dbReference type="AlphaFoldDB" id="A0A1H2W0E6"/>
<dbReference type="Pfam" id="PF00924">
    <property type="entry name" value="MS_channel_2nd"/>
    <property type="match status" value="1"/>
</dbReference>
<dbReference type="RefSeq" id="WP_244268879.1">
    <property type="nucleotide sequence ID" value="NZ_CP160849.1"/>
</dbReference>
<dbReference type="GO" id="GO:0008381">
    <property type="term" value="F:mechanosensitive monoatomic ion channel activity"/>
    <property type="evidence" value="ECO:0007669"/>
    <property type="project" value="UniProtKB-ARBA"/>
</dbReference>
<dbReference type="InterPro" id="IPR023408">
    <property type="entry name" value="MscS_beta-dom_sf"/>
</dbReference>
<evidence type="ECO:0000256" key="4">
    <source>
        <dbReference type="ARBA" id="ARBA00023136"/>
    </source>
</evidence>
<dbReference type="GO" id="GO:0016020">
    <property type="term" value="C:membrane"/>
    <property type="evidence" value="ECO:0007669"/>
    <property type="project" value="UniProtKB-SubCell"/>
</dbReference>
<proteinExistence type="predicted"/>
<feature type="signal peptide" evidence="6">
    <location>
        <begin position="1"/>
        <end position="23"/>
    </location>
</feature>
<dbReference type="InterPro" id="IPR010920">
    <property type="entry name" value="LSM_dom_sf"/>
</dbReference>
<organism evidence="8 9">
    <name type="scientific">Sulfitobacter pontiacus</name>
    <dbReference type="NCBI Taxonomy" id="60137"/>
    <lineage>
        <taxon>Bacteria</taxon>
        <taxon>Pseudomonadati</taxon>
        <taxon>Pseudomonadota</taxon>
        <taxon>Alphaproteobacteria</taxon>
        <taxon>Rhodobacterales</taxon>
        <taxon>Roseobacteraceae</taxon>
        <taxon>Sulfitobacter</taxon>
    </lineage>
</organism>
<feature type="domain" description="Mechanosensitive ion channel MscS" evidence="7">
    <location>
        <begin position="384"/>
        <end position="449"/>
    </location>
</feature>
<feature type="chain" id="PRO_5010263523" evidence="6">
    <location>
        <begin position="24"/>
        <end position="556"/>
    </location>
</feature>
<dbReference type="Gene3D" id="2.30.30.60">
    <property type="match status" value="1"/>
</dbReference>